<name>A0A4V1C5C2_PYROR</name>
<dbReference type="SUPFAM" id="SSF51735">
    <property type="entry name" value="NAD(P)-binding Rossmann-fold domains"/>
    <property type="match status" value="1"/>
</dbReference>
<dbReference type="Proteomes" id="UP000294847">
    <property type="component" value="Chromosome 2"/>
</dbReference>
<sequence>MPSYVITGASRGIGWALLENVSRSQDNKVVGLVRDKATVDKRVAQELKDRSNITIIQADLIDYDALERAAKQTAELTGGGLDYLIANGALMTFTDAYDVENFVKYNGAEGAAKYLRDSLETNVVGNFNLYSLFTPLILKGDTKRVLSVSSGHADLSLVSQYHLEACVAYAASKAAHNMITGKFHARYARDGVLFISVCPGTVDTLDFSNLNEGQQAAMGQMQAIFKEFQPEWNGPKPASESAVELLRILDESTIEAKGGQYFSHTGTDKWL</sequence>
<dbReference type="InterPro" id="IPR036291">
    <property type="entry name" value="NAD(P)-bd_dom_sf"/>
</dbReference>
<evidence type="ECO:0008006" key="3">
    <source>
        <dbReference type="Google" id="ProtNLM"/>
    </source>
</evidence>
<dbReference type="InterPro" id="IPR052184">
    <property type="entry name" value="SDR_enzymes"/>
</dbReference>
<evidence type="ECO:0000313" key="2">
    <source>
        <dbReference type="Proteomes" id="UP000294847"/>
    </source>
</evidence>
<dbReference type="GO" id="GO:0016616">
    <property type="term" value="F:oxidoreductase activity, acting on the CH-OH group of donors, NAD or NADP as acceptor"/>
    <property type="evidence" value="ECO:0007669"/>
    <property type="project" value="TreeGrafter"/>
</dbReference>
<protein>
    <recommendedName>
        <fullName evidence="3">Short chain dehydrogenase</fullName>
    </recommendedName>
</protein>
<organism evidence="1 2">
    <name type="scientific">Pyricularia oryzae</name>
    <name type="common">Rice blast fungus</name>
    <name type="synonym">Magnaporthe oryzae</name>
    <dbReference type="NCBI Taxonomy" id="318829"/>
    <lineage>
        <taxon>Eukaryota</taxon>
        <taxon>Fungi</taxon>
        <taxon>Dikarya</taxon>
        <taxon>Ascomycota</taxon>
        <taxon>Pezizomycotina</taxon>
        <taxon>Sordariomycetes</taxon>
        <taxon>Sordariomycetidae</taxon>
        <taxon>Magnaporthales</taxon>
        <taxon>Pyriculariaceae</taxon>
        <taxon>Pyricularia</taxon>
    </lineage>
</organism>
<accession>A0A4V1C5C2</accession>
<proteinExistence type="predicted"/>
<dbReference type="PANTHER" id="PTHR45458">
    <property type="entry name" value="SHORT-CHAIN DEHYDROGENASE/REDUCTASE SDR"/>
    <property type="match status" value="1"/>
</dbReference>
<dbReference type="InterPro" id="IPR002347">
    <property type="entry name" value="SDR_fam"/>
</dbReference>
<dbReference type="Pfam" id="PF00106">
    <property type="entry name" value="adh_short"/>
    <property type="match status" value="1"/>
</dbReference>
<reference evidence="1 2" key="1">
    <citation type="journal article" date="2019" name="Mol. Biol. Evol.">
        <title>Blast fungal genomes show frequent chromosomal changes, gene gains and losses, and effector gene turnover.</title>
        <authorList>
            <person name="Gomez Luciano L.B."/>
            <person name="Jason Tsai I."/>
            <person name="Chuma I."/>
            <person name="Tosa Y."/>
            <person name="Chen Y.H."/>
            <person name="Li J.Y."/>
            <person name="Li M.Y."/>
            <person name="Jade Lu M.Y."/>
            <person name="Nakayashiki H."/>
            <person name="Li W.H."/>
        </authorList>
    </citation>
    <scope>NUCLEOTIDE SEQUENCE [LARGE SCALE GENOMIC DNA]</scope>
    <source>
        <strain evidence="1">MZ5-1-6</strain>
    </source>
</reference>
<evidence type="ECO:0000313" key="1">
    <source>
        <dbReference type="EMBL" id="QBZ55875.1"/>
    </source>
</evidence>
<dbReference type="Gene3D" id="3.40.50.720">
    <property type="entry name" value="NAD(P)-binding Rossmann-like Domain"/>
    <property type="match status" value="1"/>
</dbReference>
<dbReference type="EMBL" id="CP034205">
    <property type="protein sequence ID" value="QBZ55875.1"/>
    <property type="molecule type" value="Genomic_DNA"/>
</dbReference>
<dbReference type="PANTHER" id="PTHR45458:SF3">
    <property type="entry name" value="CHAIN DEHYDROGENASE (ATSC), PUTATIVE-RELATED"/>
    <property type="match status" value="1"/>
</dbReference>
<dbReference type="PRINTS" id="PR00081">
    <property type="entry name" value="GDHRDH"/>
</dbReference>
<gene>
    <name evidence="1" type="ORF">PoMZ_00781</name>
</gene>
<dbReference type="AlphaFoldDB" id="A0A4V1C5C2"/>